<dbReference type="AlphaFoldDB" id="A0A5R9G9N6"/>
<dbReference type="RefSeq" id="WP_138197151.1">
    <property type="nucleotide sequence ID" value="NZ_VCIW01000021.1"/>
</dbReference>
<dbReference type="PANTHER" id="PTHR39961">
    <property type="entry name" value="HYPOTHETICAL CYTOSOLIC PROTEIN"/>
    <property type="match status" value="1"/>
</dbReference>
<proteinExistence type="predicted"/>
<reference evidence="1 2" key="1">
    <citation type="submission" date="2019-05" db="EMBL/GenBank/DDBJ databases">
        <authorList>
            <person name="Narsing Rao M.P."/>
            <person name="Li W.J."/>
        </authorList>
    </citation>
    <scope>NUCLEOTIDE SEQUENCE [LARGE SCALE GENOMIC DNA]</scope>
    <source>
        <strain evidence="1 2">SYSU_K30003</strain>
    </source>
</reference>
<comment type="caution">
    <text evidence="1">The sequence shown here is derived from an EMBL/GenBank/DDBJ whole genome shotgun (WGS) entry which is preliminary data.</text>
</comment>
<organism evidence="1 2">
    <name type="scientific">Paenibacillus antri</name>
    <dbReference type="NCBI Taxonomy" id="2582848"/>
    <lineage>
        <taxon>Bacteria</taxon>
        <taxon>Bacillati</taxon>
        <taxon>Bacillota</taxon>
        <taxon>Bacilli</taxon>
        <taxon>Bacillales</taxon>
        <taxon>Paenibacillaceae</taxon>
        <taxon>Paenibacillus</taxon>
    </lineage>
</organism>
<dbReference type="OrthoDB" id="37369at2"/>
<gene>
    <name evidence="1" type="ORF">FE782_25295</name>
</gene>
<dbReference type="InterPro" id="IPR007405">
    <property type="entry name" value="Phage_KVP40_Orf299"/>
</dbReference>
<evidence type="ECO:0008006" key="3">
    <source>
        <dbReference type="Google" id="ProtNLM"/>
    </source>
</evidence>
<name>A0A5R9G9N6_9BACL</name>
<evidence type="ECO:0000313" key="2">
    <source>
        <dbReference type="Proteomes" id="UP000309676"/>
    </source>
</evidence>
<sequence length="157" mass="17455">MQFRSPTSGLLSVEQMIRQIAAFLEEDPKAPHTIVIGTDSHTTSQSTTFVTAVVIHRVGKGARFYFRKLRHKPMFDLRHRIYKETELSLALVDVLNAKGMSALLSAWPLEIHIDIGQQGDTKALITEIKGWVTSVGYVARIKPESFGASAVADRFTS</sequence>
<accession>A0A5R9G9N6</accession>
<dbReference type="Proteomes" id="UP000309676">
    <property type="component" value="Unassembled WGS sequence"/>
</dbReference>
<dbReference type="PANTHER" id="PTHR39961:SF1">
    <property type="entry name" value="DUF458 DOMAIN-CONTAINING PROTEIN"/>
    <property type="match status" value="1"/>
</dbReference>
<keyword evidence="2" id="KW-1185">Reference proteome</keyword>
<dbReference type="EMBL" id="VCIW01000021">
    <property type="protein sequence ID" value="TLS49433.1"/>
    <property type="molecule type" value="Genomic_DNA"/>
</dbReference>
<evidence type="ECO:0000313" key="1">
    <source>
        <dbReference type="EMBL" id="TLS49433.1"/>
    </source>
</evidence>
<dbReference type="Pfam" id="PF04308">
    <property type="entry name" value="RNaseH_like"/>
    <property type="match status" value="1"/>
</dbReference>
<protein>
    <recommendedName>
        <fullName evidence="3">DUF458 domain-containing protein</fullName>
    </recommendedName>
</protein>